<dbReference type="GO" id="GO:0016705">
    <property type="term" value="F:oxidoreductase activity, acting on paired donors, with incorporation or reduction of molecular oxygen"/>
    <property type="evidence" value="ECO:0007669"/>
    <property type="project" value="InterPro"/>
</dbReference>
<name>A0A433A0J6_9FUNG</name>
<keyword evidence="8" id="KW-1185">Reference proteome</keyword>
<dbReference type="OrthoDB" id="1844152at2759"/>
<dbReference type="AlphaFoldDB" id="A0A433A0J6"/>
<accession>A0A433A0J6</accession>
<reference evidence="7 8" key="1">
    <citation type="journal article" date="2018" name="New Phytol.">
        <title>Phylogenomics of Endogonaceae and evolution of mycorrhizas within Mucoromycota.</title>
        <authorList>
            <person name="Chang Y."/>
            <person name="Desiro A."/>
            <person name="Na H."/>
            <person name="Sandor L."/>
            <person name="Lipzen A."/>
            <person name="Clum A."/>
            <person name="Barry K."/>
            <person name="Grigoriev I.V."/>
            <person name="Martin F.M."/>
            <person name="Stajich J.E."/>
            <person name="Smith M.E."/>
            <person name="Bonito G."/>
            <person name="Spatafora J.W."/>
        </authorList>
    </citation>
    <scope>NUCLEOTIDE SEQUENCE [LARGE SCALE GENOMIC DNA]</scope>
    <source>
        <strain evidence="7 8">GMNB39</strain>
    </source>
</reference>
<evidence type="ECO:0000256" key="4">
    <source>
        <dbReference type="ARBA" id="ARBA00023004"/>
    </source>
</evidence>
<dbReference type="PROSITE" id="PS00086">
    <property type="entry name" value="CYTOCHROME_P450"/>
    <property type="match status" value="1"/>
</dbReference>
<dbReference type="InterPro" id="IPR001128">
    <property type="entry name" value="Cyt_P450"/>
</dbReference>
<comment type="caution">
    <text evidence="7">The sequence shown here is derived from an EMBL/GenBank/DDBJ whole genome shotgun (WGS) entry which is preliminary data.</text>
</comment>
<dbReference type="GO" id="GO:0004497">
    <property type="term" value="F:monooxygenase activity"/>
    <property type="evidence" value="ECO:0007669"/>
    <property type="project" value="UniProtKB-KW"/>
</dbReference>
<dbReference type="InterPro" id="IPR017972">
    <property type="entry name" value="Cyt_P450_CS"/>
</dbReference>
<organism evidence="7 8">
    <name type="scientific">Jimgerdemannia flammicorona</name>
    <dbReference type="NCBI Taxonomy" id="994334"/>
    <lineage>
        <taxon>Eukaryota</taxon>
        <taxon>Fungi</taxon>
        <taxon>Fungi incertae sedis</taxon>
        <taxon>Mucoromycota</taxon>
        <taxon>Mucoromycotina</taxon>
        <taxon>Endogonomycetes</taxon>
        <taxon>Endogonales</taxon>
        <taxon>Endogonaceae</taxon>
        <taxon>Jimgerdemannia</taxon>
    </lineage>
</organism>
<proteinExistence type="inferred from homology"/>
<keyword evidence="6" id="KW-0503">Monooxygenase</keyword>
<dbReference type="InterPro" id="IPR036396">
    <property type="entry name" value="Cyt_P450_sf"/>
</dbReference>
<dbReference type="PANTHER" id="PTHR46206">
    <property type="entry name" value="CYTOCHROME P450"/>
    <property type="match status" value="1"/>
</dbReference>
<evidence type="ECO:0000313" key="8">
    <source>
        <dbReference type="Proteomes" id="UP000268093"/>
    </source>
</evidence>
<comment type="similarity">
    <text evidence="2 6">Belongs to the cytochrome P450 family.</text>
</comment>
<sequence>MNPASKHVDVVCRVTGPEIERRMKEAREQGDSWNRPQDILQVMIDQLPSDAPAPLVTEAIANNMMTLIFASIHTTTMHSALVLYALADYEEYVQELLDEQVAVLAEEEAEEPGVEFGFSSNAVKKMVKLDSFLRESLMLDEELQGPDPENFNPWRFVNKNKQATKVGVDFLRFGMGKHACPGRFFAIQEIKTIVSIIMRKSRIVRPTPSASRSIKEHPEGPLMFIKRE</sequence>
<comment type="cofactor">
    <cofactor evidence="1 5">
        <name>heme</name>
        <dbReference type="ChEBI" id="CHEBI:30413"/>
    </cofactor>
</comment>
<dbReference type="EMBL" id="RBNI01023417">
    <property type="protein sequence ID" value="RUO96095.1"/>
    <property type="molecule type" value="Genomic_DNA"/>
</dbReference>
<dbReference type="Pfam" id="PF00067">
    <property type="entry name" value="p450"/>
    <property type="match status" value="2"/>
</dbReference>
<evidence type="ECO:0000256" key="6">
    <source>
        <dbReference type="RuleBase" id="RU000461"/>
    </source>
</evidence>
<evidence type="ECO:0000256" key="2">
    <source>
        <dbReference type="ARBA" id="ARBA00010617"/>
    </source>
</evidence>
<dbReference type="Proteomes" id="UP000268093">
    <property type="component" value="Unassembled WGS sequence"/>
</dbReference>
<dbReference type="PRINTS" id="PR00463">
    <property type="entry name" value="EP450I"/>
</dbReference>
<dbReference type="InterPro" id="IPR002401">
    <property type="entry name" value="Cyt_P450_E_grp-I"/>
</dbReference>
<evidence type="ECO:0000256" key="5">
    <source>
        <dbReference type="PIRSR" id="PIRSR602401-1"/>
    </source>
</evidence>
<evidence type="ECO:0000256" key="3">
    <source>
        <dbReference type="ARBA" id="ARBA00022723"/>
    </source>
</evidence>
<evidence type="ECO:0000256" key="1">
    <source>
        <dbReference type="ARBA" id="ARBA00001971"/>
    </source>
</evidence>
<keyword evidence="3 5" id="KW-0479">Metal-binding</keyword>
<dbReference type="SUPFAM" id="SSF48264">
    <property type="entry name" value="Cytochrome P450"/>
    <property type="match status" value="1"/>
</dbReference>
<protein>
    <submittedName>
        <fullName evidence="7">Cytochrome P450</fullName>
    </submittedName>
</protein>
<evidence type="ECO:0000313" key="7">
    <source>
        <dbReference type="EMBL" id="RUO96095.1"/>
    </source>
</evidence>
<dbReference type="GO" id="GO:0005506">
    <property type="term" value="F:iron ion binding"/>
    <property type="evidence" value="ECO:0007669"/>
    <property type="project" value="InterPro"/>
</dbReference>
<keyword evidence="4 5" id="KW-0408">Iron</keyword>
<feature type="binding site" description="axial binding residue" evidence="5">
    <location>
        <position position="180"/>
    </location>
    <ligand>
        <name>heme</name>
        <dbReference type="ChEBI" id="CHEBI:30413"/>
    </ligand>
    <ligandPart>
        <name>Fe</name>
        <dbReference type="ChEBI" id="CHEBI:18248"/>
    </ligandPart>
</feature>
<gene>
    <name evidence="7" type="ORF">BC936DRAFT_142641</name>
</gene>
<keyword evidence="6" id="KW-0560">Oxidoreductase</keyword>
<dbReference type="Gene3D" id="1.10.630.10">
    <property type="entry name" value="Cytochrome P450"/>
    <property type="match status" value="2"/>
</dbReference>
<dbReference type="GO" id="GO:0020037">
    <property type="term" value="F:heme binding"/>
    <property type="evidence" value="ECO:0007669"/>
    <property type="project" value="InterPro"/>
</dbReference>
<keyword evidence="5 6" id="KW-0349">Heme</keyword>